<evidence type="ECO:0000256" key="10">
    <source>
        <dbReference type="ARBA" id="ARBA00023237"/>
    </source>
</evidence>
<evidence type="ECO:0000256" key="5">
    <source>
        <dbReference type="ARBA" id="ARBA00022692"/>
    </source>
</evidence>
<keyword evidence="16" id="KW-1185">Reference proteome</keyword>
<dbReference type="Proteomes" id="UP000001136">
    <property type="component" value="Chromosome"/>
</dbReference>
<evidence type="ECO:0000259" key="14">
    <source>
        <dbReference type="Pfam" id="PF07715"/>
    </source>
</evidence>
<dbReference type="HOGENOM" id="CLU_008287_15_2_7"/>
<gene>
    <name evidence="15" type="ordered locus">Abu_0333</name>
</gene>
<evidence type="ECO:0000313" key="15">
    <source>
        <dbReference type="EMBL" id="ABV66608.1"/>
    </source>
</evidence>
<comment type="subcellular location">
    <subcellularLocation>
        <location evidence="1 11">Cell outer membrane</location>
        <topology evidence="1 11">Multi-pass membrane protein</topology>
    </subcellularLocation>
</comment>
<dbReference type="PANTHER" id="PTHR32552">
    <property type="entry name" value="FERRICHROME IRON RECEPTOR-RELATED"/>
    <property type="match status" value="1"/>
</dbReference>
<accession>A8ERN4</accession>
<protein>
    <submittedName>
        <fullName evidence="15">TonB-dependent receptor protein</fullName>
    </submittedName>
</protein>
<dbReference type="CDD" id="cd01347">
    <property type="entry name" value="ligand_gated_channel"/>
    <property type="match status" value="1"/>
</dbReference>
<evidence type="ECO:0000256" key="12">
    <source>
        <dbReference type="RuleBase" id="RU003357"/>
    </source>
</evidence>
<comment type="similarity">
    <text evidence="11 12">Belongs to the TonB-dependent receptor family.</text>
</comment>
<dbReference type="AlphaFoldDB" id="A8ERN4"/>
<dbReference type="InterPro" id="IPR039426">
    <property type="entry name" value="TonB-dep_rcpt-like"/>
</dbReference>
<name>A8ERN4_ALIB4</name>
<dbReference type="KEGG" id="abu:Abu_0333"/>
<keyword evidence="7" id="KW-0406">Ion transport</keyword>
<evidence type="ECO:0000256" key="4">
    <source>
        <dbReference type="ARBA" id="ARBA00022496"/>
    </source>
</evidence>
<evidence type="ECO:0000256" key="6">
    <source>
        <dbReference type="ARBA" id="ARBA00023004"/>
    </source>
</evidence>
<proteinExistence type="inferred from homology"/>
<evidence type="ECO:0000256" key="1">
    <source>
        <dbReference type="ARBA" id="ARBA00004571"/>
    </source>
</evidence>
<sequence length="689" mass="77623">MILTITFLKYILEQINFILKEINIMIKSKTINLSFLAFILLTNNLVAKEETTTLEAITVTAQKKEENVQKVPISVSVFDEMSIEDKSIDSLEDIAKYTPNLMLYNTGQEGLIVPSIRGISGNVLSYSTPVGLYVDGVPTTSAFGFDDAIGDIERIEVLRGPQGTLYGKNSEAGVINIITKQPNNETRGKIFSTIGNEGRKDIGLNVSGPIIKDKFYAGVAYKHKEKDGFIKNTVTNEYINDKKSDYAKLILRATPTDNLDVSLISSINKEDNGDHNWVSSTNNKKEVTSNLKGSSTPKDTTFALNVNYNIDENSKIKSITTKKEYKDKAIVDADFTPLTLRHIYKNNELNTISQEFRYETIFNKTELISGIYLDKKDDDLYTRIFAPFNPTGFANPQDMSSRSIGIFTNIIHPLNDFWVLNAGIRYDKEKKEMEVKNTTIDLENSYSSVSPKIGIQYNINENQMSYFTIAKGYRSGGFNPFATSNAQAYDEENLISYELGYKGMFFDNRLKFNTNIYFMDIKDMQVEETPMLGTTYMVNAATATSKGFEVEIEGVISDEISLFASAGVNETTFDDFKDLAGDYSGNYNPLAPKYNFNIGTLYRANNGLYARVDFNGYGKTYFDKANTTSQKAYSLVDTKIGYEANDFDIYFYVNNLFDKDYDAIGAYFSGTTTILRPEQEFGIKLAYRF</sequence>
<evidence type="ECO:0000259" key="13">
    <source>
        <dbReference type="Pfam" id="PF00593"/>
    </source>
</evidence>
<dbReference type="Pfam" id="PF07715">
    <property type="entry name" value="Plug"/>
    <property type="match status" value="1"/>
</dbReference>
<dbReference type="InterPro" id="IPR036942">
    <property type="entry name" value="Beta-barrel_TonB_sf"/>
</dbReference>
<evidence type="ECO:0000256" key="8">
    <source>
        <dbReference type="ARBA" id="ARBA00023077"/>
    </source>
</evidence>
<keyword evidence="10 11" id="KW-0998">Cell outer membrane</keyword>
<keyword evidence="6" id="KW-0408">Iron</keyword>
<dbReference type="GO" id="GO:0009279">
    <property type="term" value="C:cell outer membrane"/>
    <property type="evidence" value="ECO:0007669"/>
    <property type="project" value="UniProtKB-SubCell"/>
</dbReference>
<dbReference type="InterPro" id="IPR012910">
    <property type="entry name" value="Plug_dom"/>
</dbReference>
<feature type="domain" description="TonB-dependent receptor plug" evidence="14">
    <location>
        <begin position="68"/>
        <end position="174"/>
    </location>
</feature>
<feature type="domain" description="TonB-dependent receptor-like beta-barrel" evidence="13">
    <location>
        <begin position="272"/>
        <end position="656"/>
    </location>
</feature>
<dbReference type="SUPFAM" id="SSF56935">
    <property type="entry name" value="Porins"/>
    <property type="match status" value="1"/>
</dbReference>
<evidence type="ECO:0000256" key="9">
    <source>
        <dbReference type="ARBA" id="ARBA00023136"/>
    </source>
</evidence>
<dbReference type="PROSITE" id="PS52016">
    <property type="entry name" value="TONB_DEPENDENT_REC_3"/>
    <property type="match status" value="1"/>
</dbReference>
<dbReference type="STRING" id="367737.Abu_0333"/>
<keyword evidence="15" id="KW-0675">Receptor</keyword>
<keyword evidence="2 11" id="KW-0813">Transport</keyword>
<keyword evidence="8 12" id="KW-0798">TonB box</keyword>
<dbReference type="EMBL" id="CP000361">
    <property type="protein sequence ID" value="ABV66608.1"/>
    <property type="molecule type" value="Genomic_DNA"/>
</dbReference>
<evidence type="ECO:0000313" key="16">
    <source>
        <dbReference type="Proteomes" id="UP000001136"/>
    </source>
</evidence>
<organism evidence="15 16">
    <name type="scientific">Aliarcobacter butzleri (strain RM4018)</name>
    <name type="common">Arcobacter butzleri</name>
    <dbReference type="NCBI Taxonomy" id="367737"/>
    <lineage>
        <taxon>Bacteria</taxon>
        <taxon>Pseudomonadati</taxon>
        <taxon>Campylobacterota</taxon>
        <taxon>Epsilonproteobacteria</taxon>
        <taxon>Campylobacterales</taxon>
        <taxon>Arcobacteraceae</taxon>
        <taxon>Aliarcobacter</taxon>
    </lineage>
</organism>
<evidence type="ECO:0000256" key="11">
    <source>
        <dbReference type="PROSITE-ProRule" id="PRU01360"/>
    </source>
</evidence>
<dbReference type="InterPro" id="IPR000531">
    <property type="entry name" value="Beta-barrel_TonB"/>
</dbReference>
<evidence type="ECO:0000256" key="7">
    <source>
        <dbReference type="ARBA" id="ARBA00023065"/>
    </source>
</evidence>
<keyword evidence="9 11" id="KW-0472">Membrane</keyword>
<evidence type="ECO:0000256" key="3">
    <source>
        <dbReference type="ARBA" id="ARBA00022452"/>
    </source>
</evidence>
<keyword evidence="5 11" id="KW-0812">Transmembrane</keyword>
<dbReference type="Pfam" id="PF00593">
    <property type="entry name" value="TonB_dep_Rec_b-barrel"/>
    <property type="match status" value="1"/>
</dbReference>
<dbReference type="Gene3D" id="2.40.170.20">
    <property type="entry name" value="TonB-dependent receptor, beta-barrel domain"/>
    <property type="match status" value="1"/>
</dbReference>
<dbReference type="PANTHER" id="PTHR32552:SF81">
    <property type="entry name" value="TONB-DEPENDENT OUTER MEMBRANE RECEPTOR"/>
    <property type="match status" value="1"/>
</dbReference>
<dbReference type="GO" id="GO:0006826">
    <property type="term" value="P:iron ion transport"/>
    <property type="evidence" value="ECO:0007669"/>
    <property type="project" value="UniProtKB-KW"/>
</dbReference>
<evidence type="ECO:0000256" key="2">
    <source>
        <dbReference type="ARBA" id="ARBA00022448"/>
    </source>
</evidence>
<keyword evidence="3 11" id="KW-1134">Transmembrane beta strand</keyword>
<keyword evidence="4" id="KW-0410">Iron transport</keyword>
<dbReference type="eggNOG" id="COG4771">
    <property type="taxonomic scope" value="Bacteria"/>
</dbReference>
<reference evidence="15 16" key="1">
    <citation type="journal article" date="2007" name="PLoS ONE">
        <title>The complete genome sequence and analysis of the Epsilonproteobacterium Arcobacter butzleri.</title>
        <authorList>
            <person name="Miller W.G."/>
            <person name="Parker C.T."/>
            <person name="Rubenfield M."/>
            <person name="Mendz G.L."/>
            <person name="Woesten M.M.S.M."/>
            <person name="Ussery D.W."/>
            <person name="Stolz J.F."/>
            <person name="Binnewies T.T."/>
            <person name="Hallin P.F."/>
            <person name="Wang G."/>
            <person name="Malek J.A."/>
            <person name="Rogosin A."/>
            <person name="Stanker L.H."/>
            <person name="Mandrell R.E."/>
        </authorList>
    </citation>
    <scope>NUCLEOTIDE SEQUENCE [LARGE SCALE GENOMIC DNA]</scope>
    <source>
        <strain evidence="15 16">RM4018</strain>
    </source>
</reference>